<reference evidence="1 2" key="1">
    <citation type="submission" date="2018-11" db="EMBL/GenBank/DDBJ databases">
        <title>Rufibacter latericius sp. nov., isolated from water in Baiyang Lake.</title>
        <authorList>
            <person name="Yang Y."/>
        </authorList>
    </citation>
    <scope>NUCLEOTIDE SEQUENCE [LARGE SCALE GENOMIC DNA]</scope>
    <source>
        <strain evidence="1 2">R-22-1c-1</strain>
    </source>
</reference>
<evidence type="ECO:0008006" key="3">
    <source>
        <dbReference type="Google" id="ProtNLM"/>
    </source>
</evidence>
<organism evidence="1 2">
    <name type="scientific">Rufibacter latericius</name>
    <dbReference type="NCBI Taxonomy" id="2487040"/>
    <lineage>
        <taxon>Bacteria</taxon>
        <taxon>Pseudomonadati</taxon>
        <taxon>Bacteroidota</taxon>
        <taxon>Cytophagia</taxon>
        <taxon>Cytophagales</taxon>
        <taxon>Hymenobacteraceae</taxon>
        <taxon>Rufibacter</taxon>
    </lineage>
</organism>
<evidence type="ECO:0000313" key="2">
    <source>
        <dbReference type="Proteomes" id="UP000272117"/>
    </source>
</evidence>
<proteinExistence type="predicted"/>
<comment type="caution">
    <text evidence="1">The sequence shown here is derived from an EMBL/GenBank/DDBJ whole genome shotgun (WGS) entry which is preliminary data.</text>
</comment>
<sequence>MLTFLLNHMQATFTRLLLSLLISVPLCFISCGDEDQDPLETKKTQENSCQVVTNETVLNGVSIGLSQITYNSQGYVTKMEIREGLANQSPTVSSRVYVYNGQNLLVRINYTKGEGQEESYTTFEYNADGTISRETNYKGTTLYWVSTYTYDANKRMIQQLRTMDGSTNKFIYEYAGDSQNISKETYYVQNGTAVSGYRVYSNYDDKLNPVFMVKGLPLNGESRNNPAKEVYTSSDGQSTLTDTYSYKYNTSGAVTEIIRKASWSQTEYKSLFTYTCN</sequence>
<dbReference type="Proteomes" id="UP000272117">
    <property type="component" value="Unassembled WGS sequence"/>
</dbReference>
<accession>A0A3M9ML36</accession>
<evidence type="ECO:0000313" key="1">
    <source>
        <dbReference type="EMBL" id="RNI26282.1"/>
    </source>
</evidence>
<keyword evidence="2" id="KW-1185">Reference proteome</keyword>
<dbReference type="Gene3D" id="2.180.10.10">
    <property type="entry name" value="RHS repeat-associated core"/>
    <property type="match status" value="1"/>
</dbReference>
<name>A0A3M9ML36_9BACT</name>
<gene>
    <name evidence="1" type="ORF">EFB08_15885</name>
</gene>
<protein>
    <recommendedName>
        <fullName evidence="3">DUF4595 domain-containing protein</fullName>
    </recommendedName>
</protein>
<dbReference type="AlphaFoldDB" id="A0A3M9ML36"/>
<dbReference type="EMBL" id="RJJD01000008">
    <property type="protein sequence ID" value="RNI26282.1"/>
    <property type="molecule type" value="Genomic_DNA"/>
</dbReference>